<keyword evidence="2" id="KW-1185">Reference proteome</keyword>
<name>N2AT02_9FIRM</name>
<dbReference type="AlphaFoldDB" id="N2AT02"/>
<dbReference type="STRING" id="1235802.C823_01530"/>
<dbReference type="PATRIC" id="fig|1235802.3.peg.1624"/>
<dbReference type="EMBL" id="AQFT01000043">
    <property type="protein sequence ID" value="EMZ32402.1"/>
    <property type="molecule type" value="Genomic_DNA"/>
</dbReference>
<organism evidence="1 2">
    <name type="scientific">Eubacterium plexicaudatum ASF492</name>
    <dbReference type="NCBI Taxonomy" id="1235802"/>
    <lineage>
        <taxon>Bacteria</taxon>
        <taxon>Bacillati</taxon>
        <taxon>Bacillota</taxon>
        <taxon>Clostridia</taxon>
        <taxon>Eubacteriales</taxon>
        <taxon>Eubacteriaceae</taxon>
        <taxon>Eubacterium</taxon>
    </lineage>
</organism>
<comment type="caution">
    <text evidence="1">The sequence shown here is derived from an EMBL/GenBank/DDBJ whole genome shotgun (WGS) entry which is preliminary data.</text>
</comment>
<evidence type="ECO:0000313" key="1">
    <source>
        <dbReference type="EMBL" id="EMZ32402.1"/>
    </source>
</evidence>
<evidence type="ECO:0000313" key="2">
    <source>
        <dbReference type="Proteomes" id="UP000012589"/>
    </source>
</evidence>
<protein>
    <submittedName>
        <fullName evidence="1">Uncharacterized protein</fullName>
    </submittedName>
</protein>
<proteinExistence type="predicted"/>
<reference evidence="1 2" key="1">
    <citation type="journal article" date="2014" name="Genome Announc.">
        <title>Draft genome sequences of the altered schaedler flora, a defined bacterial community from gnotobiotic mice.</title>
        <authorList>
            <person name="Wannemuehler M.J."/>
            <person name="Overstreet A.M."/>
            <person name="Ward D.V."/>
            <person name="Phillips G.J."/>
        </authorList>
    </citation>
    <scope>NUCLEOTIDE SEQUENCE [LARGE SCALE GENOMIC DNA]</scope>
    <source>
        <strain evidence="1 2">ASF492</strain>
    </source>
</reference>
<gene>
    <name evidence="1" type="ORF">C823_01530</name>
</gene>
<accession>N2AT02</accession>
<sequence length="91" mass="10717">MYNKSDVQGHSLSYSFVCKLIIHEKVPCALFYFLKSCKVVLKALMREKLNSDEFLNFEKLLNETGNTAFVEEMEFLADRNSMNEHLWEECK</sequence>
<dbReference type="Proteomes" id="UP000012589">
    <property type="component" value="Unassembled WGS sequence"/>
</dbReference>
<dbReference type="HOGENOM" id="CLU_2422534_0_0_9"/>